<dbReference type="SUPFAM" id="SSF102114">
    <property type="entry name" value="Radical SAM enzymes"/>
    <property type="match status" value="1"/>
</dbReference>
<reference evidence="3 4" key="1">
    <citation type="submission" date="2007-10" db="EMBL/GenBank/DDBJ databases">
        <title>Complete sequence of Desulfococcus oleovorans Hxd3.</title>
        <authorList>
            <consortium name="US DOE Joint Genome Institute"/>
            <person name="Copeland A."/>
            <person name="Lucas S."/>
            <person name="Lapidus A."/>
            <person name="Barry K."/>
            <person name="Glavina del Rio T."/>
            <person name="Dalin E."/>
            <person name="Tice H."/>
            <person name="Pitluck S."/>
            <person name="Kiss H."/>
            <person name="Brettin T."/>
            <person name="Bruce D."/>
            <person name="Detter J.C."/>
            <person name="Han C."/>
            <person name="Schmutz J."/>
            <person name="Larimer F."/>
            <person name="Land M."/>
            <person name="Hauser L."/>
            <person name="Kyrpides N."/>
            <person name="Kim E."/>
            <person name="Wawrik B."/>
            <person name="Richardson P."/>
        </authorList>
    </citation>
    <scope>NUCLEOTIDE SEQUENCE [LARGE SCALE GENOMIC DNA]</scope>
    <source>
        <strain evidence="4">DSM 6200 / JCM 39069 / Hxd3</strain>
    </source>
</reference>
<keyword evidence="2" id="KW-0411">Iron-sulfur</keyword>
<accession>A9A0M6</accession>
<keyword evidence="2" id="KW-0408">Iron</keyword>
<sequence length="350" mass="38681">MTTPLPPLDVWYCCDQTLCNFNCPYCAAGLVRSAHKGKMWAGNESAALYKKVIEWIAAQSGFEKGVRLQTFGEPFLCDAFLEGAAWLSHRANIRFVELVTNGSRLLQEYGPFAERAEADRITLWITYHATECDAETILKGALFAQSLGALVIINLLLFPQTLQAVLVMRDRCLEEGLKVHVDLGYLQQNIPIVHERPDIVSRLYQWPDVLAMHLTAAITPFGQACHAGQAFIRILENGYVAPCGPLGQGAGHPVRFGHVLDPDFHLAESLYKTPKACTHRAACRCKEEFLNFAVLQKKYVRQRSMGLVEPRDPGPATNDTDAIVGLGAAGLKLKKALIHHHRLTPPGSGQ</sequence>
<dbReference type="GO" id="GO:0051539">
    <property type="term" value="F:4 iron, 4 sulfur cluster binding"/>
    <property type="evidence" value="ECO:0007669"/>
    <property type="project" value="UniProtKB-KW"/>
</dbReference>
<protein>
    <submittedName>
        <fullName evidence="3">Radical SAM domain protein</fullName>
    </submittedName>
</protein>
<keyword evidence="2" id="KW-0004">4Fe-4S</keyword>
<evidence type="ECO:0000313" key="4">
    <source>
        <dbReference type="Proteomes" id="UP000008561"/>
    </source>
</evidence>
<evidence type="ECO:0000313" key="3">
    <source>
        <dbReference type="EMBL" id="ABW67526.1"/>
    </source>
</evidence>
<proteinExistence type="predicted"/>
<dbReference type="EMBL" id="CP000859">
    <property type="protein sequence ID" value="ABW67526.1"/>
    <property type="molecule type" value="Genomic_DNA"/>
</dbReference>
<dbReference type="Proteomes" id="UP000008561">
    <property type="component" value="Chromosome"/>
</dbReference>
<dbReference type="STRING" id="96561.Dole_1722"/>
<dbReference type="InterPro" id="IPR058240">
    <property type="entry name" value="rSAM_sf"/>
</dbReference>
<dbReference type="RefSeq" id="WP_012175142.1">
    <property type="nucleotide sequence ID" value="NC_009943.1"/>
</dbReference>
<keyword evidence="2" id="KW-0479">Metal-binding</keyword>
<dbReference type="AlphaFoldDB" id="A9A0M6"/>
<dbReference type="eggNOG" id="COG0535">
    <property type="taxonomic scope" value="Bacteria"/>
</dbReference>
<dbReference type="PANTHER" id="PTHR43787">
    <property type="entry name" value="FEMO COFACTOR BIOSYNTHESIS PROTEIN NIFB-RELATED"/>
    <property type="match status" value="1"/>
</dbReference>
<dbReference type="HOGENOM" id="CLU_806204_0_0_7"/>
<dbReference type="InterPro" id="IPR013785">
    <property type="entry name" value="Aldolase_TIM"/>
</dbReference>
<comment type="cofactor">
    <cofactor evidence="1">
        <name>[4Fe-4S] cluster</name>
        <dbReference type="ChEBI" id="CHEBI:49883"/>
    </cofactor>
</comment>
<organism evidence="3 4">
    <name type="scientific">Desulfosudis oleivorans (strain DSM 6200 / JCM 39069 / Hxd3)</name>
    <name type="common">Desulfococcus oleovorans</name>
    <dbReference type="NCBI Taxonomy" id="96561"/>
    <lineage>
        <taxon>Bacteria</taxon>
        <taxon>Pseudomonadati</taxon>
        <taxon>Thermodesulfobacteriota</taxon>
        <taxon>Desulfobacteria</taxon>
        <taxon>Desulfobacterales</taxon>
        <taxon>Desulfosudaceae</taxon>
        <taxon>Desulfosudis</taxon>
    </lineage>
</organism>
<keyword evidence="4" id="KW-1185">Reference proteome</keyword>
<gene>
    <name evidence="3" type="ordered locus">Dole_1722</name>
</gene>
<evidence type="ECO:0000256" key="2">
    <source>
        <dbReference type="ARBA" id="ARBA00022485"/>
    </source>
</evidence>
<dbReference type="Gene3D" id="3.20.20.70">
    <property type="entry name" value="Aldolase class I"/>
    <property type="match status" value="1"/>
</dbReference>
<dbReference type="OrthoDB" id="9772409at2"/>
<name>A9A0M6_DESOH</name>
<dbReference type="KEGG" id="dol:Dole_1722"/>
<evidence type="ECO:0000256" key="1">
    <source>
        <dbReference type="ARBA" id="ARBA00001966"/>
    </source>
</evidence>